<comment type="subcellular location">
    <subcellularLocation>
        <location evidence="1">Membrane</location>
        <topology evidence="1">Multi-pass membrane protein</topology>
    </subcellularLocation>
</comment>
<dbReference type="InterPro" id="IPR020846">
    <property type="entry name" value="MFS_dom"/>
</dbReference>
<evidence type="ECO:0000256" key="1">
    <source>
        <dbReference type="ARBA" id="ARBA00004141"/>
    </source>
</evidence>
<feature type="transmembrane region" description="Helical" evidence="7">
    <location>
        <begin position="210"/>
        <end position="232"/>
    </location>
</feature>
<dbReference type="EMBL" id="FMJY01000010">
    <property type="protein sequence ID" value="SCO92313.1"/>
    <property type="molecule type" value="Genomic_DNA"/>
</dbReference>
<feature type="transmembrane region" description="Helical" evidence="7">
    <location>
        <begin position="286"/>
        <end position="305"/>
    </location>
</feature>
<evidence type="ECO:0000259" key="8">
    <source>
        <dbReference type="PROSITE" id="PS50850"/>
    </source>
</evidence>
<dbReference type="AlphaFoldDB" id="A0A2H3TUK9"/>
<dbReference type="VEuPathDB" id="FungiDB:HZS61_010869"/>
<reference evidence="10" key="1">
    <citation type="submission" date="2016-09" db="EMBL/GenBank/DDBJ databases">
        <authorList>
            <person name="Guldener U."/>
        </authorList>
    </citation>
    <scope>NUCLEOTIDE SEQUENCE [LARGE SCALE GENOMIC DNA]</scope>
    <source>
        <strain evidence="10">V64-1</strain>
    </source>
</reference>
<evidence type="ECO:0000256" key="3">
    <source>
        <dbReference type="ARBA" id="ARBA00022692"/>
    </source>
</evidence>
<dbReference type="VEuPathDB" id="FungiDB:FOXG_10913"/>
<dbReference type="VEuPathDB" id="FungiDB:FOC1_g10005786"/>
<keyword evidence="4 7" id="KW-1133">Transmembrane helix</keyword>
<feature type="transmembrane region" description="Helical" evidence="7">
    <location>
        <begin position="177"/>
        <end position="198"/>
    </location>
</feature>
<keyword evidence="6" id="KW-0325">Glycoprotein</keyword>
<dbReference type="FunFam" id="1.20.1250.20:FF:000013">
    <property type="entry name" value="MFS general substrate transporter"/>
    <property type="match status" value="1"/>
</dbReference>
<dbReference type="Proteomes" id="UP000219369">
    <property type="component" value="Unassembled WGS sequence"/>
</dbReference>
<dbReference type="GO" id="GO:0016020">
    <property type="term" value="C:membrane"/>
    <property type="evidence" value="ECO:0007669"/>
    <property type="project" value="UniProtKB-SubCell"/>
</dbReference>
<dbReference type="OrthoDB" id="2962993at2759"/>
<keyword evidence="3 7" id="KW-0812">Transmembrane</keyword>
<name>A0A2H3TUK9_FUSOX</name>
<dbReference type="VEuPathDB" id="FungiDB:FOC4_g10006684"/>
<gene>
    <name evidence="9" type="ORF">FRV6_16441</name>
</gene>
<dbReference type="VEuPathDB" id="FungiDB:FOIG_06569"/>
<keyword evidence="2" id="KW-0813">Transport</keyword>
<evidence type="ECO:0000256" key="4">
    <source>
        <dbReference type="ARBA" id="ARBA00022989"/>
    </source>
</evidence>
<dbReference type="VEuPathDB" id="FungiDB:FOMG_08874"/>
<organism evidence="9 10">
    <name type="scientific">Fusarium oxysporum</name>
    <name type="common">Fusarium vascular wilt</name>
    <dbReference type="NCBI Taxonomy" id="5507"/>
    <lineage>
        <taxon>Eukaryota</taxon>
        <taxon>Fungi</taxon>
        <taxon>Dikarya</taxon>
        <taxon>Ascomycota</taxon>
        <taxon>Pezizomycotina</taxon>
        <taxon>Sordariomycetes</taxon>
        <taxon>Hypocreomycetidae</taxon>
        <taxon>Hypocreales</taxon>
        <taxon>Nectriaceae</taxon>
        <taxon>Fusarium</taxon>
        <taxon>Fusarium oxysporum species complex</taxon>
    </lineage>
</organism>
<dbReference type="PANTHER" id="PTHR43791">
    <property type="entry name" value="PERMEASE-RELATED"/>
    <property type="match status" value="1"/>
</dbReference>
<dbReference type="InterPro" id="IPR011701">
    <property type="entry name" value="MFS"/>
</dbReference>
<feature type="domain" description="Major facilitator superfamily (MFS) profile" evidence="8">
    <location>
        <begin position="51"/>
        <end position="472"/>
    </location>
</feature>
<evidence type="ECO:0000313" key="10">
    <source>
        <dbReference type="Proteomes" id="UP000219369"/>
    </source>
</evidence>
<dbReference type="Gene3D" id="1.20.1250.20">
    <property type="entry name" value="MFS general substrate transporter like domains"/>
    <property type="match status" value="2"/>
</dbReference>
<evidence type="ECO:0000256" key="2">
    <source>
        <dbReference type="ARBA" id="ARBA00022448"/>
    </source>
</evidence>
<feature type="transmembrane region" description="Helical" evidence="7">
    <location>
        <begin position="442"/>
        <end position="467"/>
    </location>
</feature>
<feature type="transmembrane region" description="Helical" evidence="7">
    <location>
        <begin position="142"/>
        <end position="165"/>
    </location>
</feature>
<accession>A0A2H3TUK9</accession>
<dbReference type="SUPFAM" id="SSF103473">
    <property type="entry name" value="MFS general substrate transporter"/>
    <property type="match status" value="1"/>
</dbReference>
<feature type="transmembrane region" description="Helical" evidence="7">
    <location>
        <begin position="86"/>
        <end position="106"/>
    </location>
</feature>
<dbReference type="InterPro" id="IPR036259">
    <property type="entry name" value="MFS_trans_sf"/>
</dbReference>
<dbReference type="PANTHER" id="PTHR43791:SF18">
    <property type="entry name" value="NICOTINIC ACID TRANSPORTER TNA1, PUTATIVE (AFU_ORTHOLOGUE AFUA_3G03820)-RELATED"/>
    <property type="match status" value="1"/>
</dbReference>
<feature type="transmembrane region" description="Helical" evidence="7">
    <location>
        <begin position="382"/>
        <end position="403"/>
    </location>
</feature>
<feature type="transmembrane region" description="Helical" evidence="7">
    <location>
        <begin position="352"/>
        <end position="370"/>
    </location>
</feature>
<dbReference type="FunFam" id="1.20.1250.20:FF:000034">
    <property type="entry name" value="MFS general substrate transporter"/>
    <property type="match status" value="1"/>
</dbReference>
<protein>
    <submittedName>
        <fullName evidence="9">Related to MFS nicotinic acid transporter Tna1</fullName>
    </submittedName>
</protein>
<evidence type="ECO:0000313" key="9">
    <source>
        <dbReference type="EMBL" id="SCO92313.1"/>
    </source>
</evidence>
<feature type="transmembrane region" description="Helical" evidence="7">
    <location>
        <begin position="415"/>
        <end position="436"/>
    </location>
</feature>
<feature type="transmembrane region" description="Helical" evidence="7">
    <location>
        <begin position="49"/>
        <end position="66"/>
    </location>
</feature>
<feature type="transmembrane region" description="Helical" evidence="7">
    <location>
        <begin position="325"/>
        <end position="345"/>
    </location>
</feature>
<dbReference type="GO" id="GO:0022857">
    <property type="term" value="F:transmembrane transporter activity"/>
    <property type="evidence" value="ECO:0007669"/>
    <property type="project" value="InterPro"/>
</dbReference>
<evidence type="ECO:0000256" key="5">
    <source>
        <dbReference type="ARBA" id="ARBA00023136"/>
    </source>
</evidence>
<proteinExistence type="predicted"/>
<keyword evidence="5 7" id="KW-0472">Membrane</keyword>
<dbReference type="VEuPathDB" id="FungiDB:FOZG_00119"/>
<sequence length="506" mass="56663">MTDRASTKDGVRLSGEPQVSKVEELNLEARNEAGFDAAETKKIVRKIDWHLLPPLTLLYILSFIDRSNIGNAKVAGMNHDLGLTGAQYNMALTVFFFPYAVFEVPSNIVLKLVRPSRWMCLLVISWGTVITLQGIVKNYHQLLVTRILLGFTEAGFFPAATYLLTTWYCRWELQTRMAIFYSAASLAGSFSGLLAFGIQHMEGVAGLGGWRWIFILEGVLTVCVGVTIPWVLPDSPETASFLSEQEKAFVSERLRLDVRVSMDHDNDGEETNKFELRYLKDALKDWKIYLGVIIYWGNSISTYGFNFASPTIIKELGYTAAQAQLLTIPIYFVGACSTIIFARLADRQRKRWIFIIIPFFIAMVGFTAMLSIPHPKFPGLTYFFLFFITAGLYPSIIGCISWIGNNLAPSFKRAIGMALLISIGNLGGAVGSNIFLQKQAPHYWLGYGFSLGIMSAAVISTIILHFATQRINKKRAMLSEEEVRAKYSDAQLKTMGDRSPLFKYVS</sequence>
<feature type="transmembrane region" description="Helical" evidence="7">
    <location>
        <begin position="118"/>
        <end position="136"/>
    </location>
</feature>
<evidence type="ECO:0000256" key="7">
    <source>
        <dbReference type="SAM" id="Phobius"/>
    </source>
</evidence>
<evidence type="ECO:0000256" key="6">
    <source>
        <dbReference type="ARBA" id="ARBA00023180"/>
    </source>
</evidence>
<dbReference type="PROSITE" id="PS50850">
    <property type="entry name" value="MFS"/>
    <property type="match status" value="1"/>
</dbReference>
<dbReference type="Pfam" id="PF07690">
    <property type="entry name" value="MFS_1"/>
    <property type="match status" value="1"/>
</dbReference>